<dbReference type="AlphaFoldDB" id="A0A4Q0SSC5"/>
<proteinExistence type="predicted"/>
<evidence type="ECO:0000313" key="2">
    <source>
        <dbReference type="Proteomes" id="UP000289437"/>
    </source>
</evidence>
<dbReference type="EMBL" id="RDSM01000007">
    <property type="protein sequence ID" value="RXH53803.1"/>
    <property type="molecule type" value="Genomic_DNA"/>
</dbReference>
<comment type="caution">
    <text evidence="1">The sequence shown here is derived from an EMBL/GenBank/DDBJ whole genome shotgun (WGS) entry which is preliminary data.</text>
</comment>
<gene>
    <name evidence="1" type="ORF">GRAN_5141</name>
</gene>
<organism evidence="1 2">
    <name type="scientific">Granulicella sibirica</name>
    <dbReference type="NCBI Taxonomy" id="2479048"/>
    <lineage>
        <taxon>Bacteria</taxon>
        <taxon>Pseudomonadati</taxon>
        <taxon>Acidobacteriota</taxon>
        <taxon>Terriglobia</taxon>
        <taxon>Terriglobales</taxon>
        <taxon>Acidobacteriaceae</taxon>
        <taxon>Granulicella</taxon>
    </lineage>
</organism>
<sequence>MPLQPGQAAFHKQVHHHRFGPFHAALGSACTVQKPGGFLSTAPLSELHHANEVAYFVSLLFISAAERLKAFHQLCRKFLVGHIERLNFLNNFLEFSVDLEKRKLVW</sequence>
<reference evidence="2" key="2">
    <citation type="submission" date="2019-02" db="EMBL/GenBank/DDBJ databases">
        <title>Granulicella sibirica sp. nov., a psychrotolerant acidobacterium isolated from an organic soil layer in forested tundra, West Siberia.</title>
        <authorList>
            <person name="Oshkin I.Y."/>
            <person name="Kulichevskaya I.S."/>
            <person name="Rijpstra W.I.C."/>
            <person name="Sinninghe Damste J.S."/>
            <person name="Rakitin A.L."/>
            <person name="Ravin N.V."/>
            <person name="Dedysh S.N."/>
        </authorList>
    </citation>
    <scope>NUCLEOTIDE SEQUENCE [LARGE SCALE GENOMIC DNA]</scope>
    <source>
        <strain evidence="2">AF10</strain>
    </source>
</reference>
<keyword evidence="2" id="KW-1185">Reference proteome</keyword>
<reference evidence="1 2" key="1">
    <citation type="submission" date="2018-11" db="EMBL/GenBank/DDBJ databases">
        <authorList>
            <person name="Mardanov A.V."/>
            <person name="Ravin N.V."/>
            <person name="Dedysh S.N."/>
        </authorList>
    </citation>
    <scope>NUCLEOTIDE SEQUENCE [LARGE SCALE GENOMIC DNA]</scope>
    <source>
        <strain evidence="1 2">AF10</strain>
    </source>
</reference>
<protein>
    <submittedName>
        <fullName evidence="1">Uncharacterized protein</fullName>
    </submittedName>
</protein>
<evidence type="ECO:0000313" key="1">
    <source>
        <dbReference type="EMBL" id="RXH53803.1"/>
    </source>
</evidence>
<name>A0A4Q0SSC5_9BACT</name>
<accession>A0A4Q0SSC5</accession>
<dbReference type="Proteomes" id="UP000289437">
    <property type="component" value="Unassembled WGS sequence"/>
</dbReference>